<dbReference type="EMBL" id="BARU01007155">
    <property type="protein sequence ID" value="GAH42031.1"/>
    <property type="molecule type" value="Genomic_DNA"/>
</dbReference>
<organism evidence="1">
    <name type="scientific">marine sediment metagenome</name>
    <dbReference type="NCBI Taxonomy" id="412755"/>
    <lineage>
        <taxon>unclassified sequences</taxon>
        <taxon>metagenomes</taxon>
        <taxon>ecological metagenomes</taxon>
    </lineage>
</organism>
<feature type="non-terminal residue" evidence="1">
    <location>
        <position position="58"/>
    </location>
</feature>
<dbReference type="AlphaFoldDB" id="X1F8U2"/>
<sequence length="58" mass="6810">MVSITNYSDFKDNVGKNVKILGTLAKEIWQHLTTFVDSHPYMNYFDLDDGYQMVIYTK</sequence>
<reference evidence="1" key="1">
    <citation type="journal article" date="2014" name="Front. Microbiol.">
        <title>High frequency of phylogenetically diverse reductive dehalogenase-homologous genes in deep subseafloor sedimentary metagenomes.</title>
        <authorList>
            <person name="Kawai M."/>
            <person name="Futagami T."/>
            <person name="Toyoda A."/>
            <person name="Takaki Y."/>
            <person name="Nishi S."/>
            <person name="Hori S."/>
            <person name="Arai W."/>
            <person name="Tsubouchi T."/>
            <person name="Morono Y."/>
            <person name="Uchiyama I."/>
            <person name="Ito T."/>
            <person name="Fujiyama A."/>
            <person name="Inagaki F."/>
            <person name="Takami H."/>
        </authorList>
    </citation>
    <scope>NUCLEOTIDE SEQUENCE</scope>
    <source>
        <strain evidence="1">Expedition CK06-06</strain>
    </source>
</reference>
<accession>X1F8U2</accession>
<comment type="caution">
    <text evidence="1">The sequence shown here is derived from an EMBL/GenBank/DDBJ whole genome shotgun (WGS) entry which is preliminary data.</text>
</comment>
<evidence type="ECO:0000313" key="1">
    <source>
        <dbReference type="EMBL" id="GAH42031.1"/>
    </source>
</evidence>
<name>X1F8U2_9ZZZZ</name>
<gene>
    <name evidence="1" type="ORF">S03H2_14104</name>
</gene>
<proteinExistence type="predicted"/>
<protein>
    <submittedName>
        <fullName evidence="1">Uncharacterized protein</fullName>
    </submittedName>
</protein>